<dbReference type="PANTHER" id="PTHR21240">
    <property type="entry name" value="2-AMINO-3-CARBOXYLMUCONATE-6-SEMIALDEHYDE DECARBOXYLASE"/>
    <property type="match status" value="1"/>
</dbReference>
<sequence length="269" mass="30802">MVEAGSVIFNEYEFYKRISDKLGKIKSAEASNIMDKTLFHLNNANIAKVVLLPINKKENEEIKNWVKFSPNMFIPFYNPPEKSDGTIDVKKEIEEAIVGNNYKGFKIMLTFRKKKLNDQLIYPVLEAAQKFRIPIVMHCGYPPPGTRKNVLTYSNPIYIDEFASSYPKANIIITHMGYPFTDIAIALATQYPNVYLDLSNLVYMMPSRLKELLIQAKEMIGTHKIIFGSDGTIPEMIEIAVNYFDECDFLNKDDIERILGLNAVKLLKL</sequence>
<dbReference type="SUPFAM" id="SSF51556">
    <property type="entry name" value="Metallo-dependent hydrolases"/>
    <property type="match status" value="1"/>
</dbReference>
<proteinExistence type="predicted"/>
<dbReference type="GO" id="GO:0016831">
    <property type="term" value="F:carboxy-lyase activity"/>
    <property type="evidence" value="ECO:0007669"/>
    <property type="project" value="InterPro"/>
</dbReference>
<name>A0A0F9RU13_9ZZZZ</name>
<evidence type="ECO:0000259" key="2">
    <source>
        <dbReference type="Pfam" id="PF04909"/>
    </source>
</evidence>
<evidence type="ECO:0000313" key="3">
    <source>
        <dbReference type="EMBL" id="KKN58239.1"/>
    </source>
</evidence>
<dbReference type="InterPro" id="IPR032465">
    <property type="entry name" value="ACMSD"/>
</dbReference>
<dbReference type="EMBL" id="LAZR01000770">
    <property type="protein sequence ID" value="KKN58239.1"/>
    <property type="molecule type" value="Genomic_DNA"/>
</dbReference>
<dbReference type="GO" id="GO:0016787">
    <property type="term" value="F:hydrolase activity"/>
    <property type="evidence" value="ECO:0007669"/>
    <property type="project" value="InterPro"/>
</dbReference>
<reference evidence="3" key="1">
    <citation type="journal article" date="2015" name="Nature">
        <title>Complex archaea that bridge the gap between prokaryotes and eukaryotes.</title>
        <authorList>
            <person name="Spang A."/>
            <person name="Saw J.H."/>
            <person name="Jorgensen S.L."/>
            <person name="Zaremba-Niedzwiedzka K."/>
            <person name="Martijn J."/>
            <person name="Lind A.E."/>
            <person name="van Eijk R."/>
            <person name="Schleper C."/>
            <person name="Guy L."/>
            <person name="Ettema T.J."/>
        </authorList>
    </citation>
    <scope>NUCLEOTIDE SEQUENCE</scope>
</reference>
<organism evidence="3">
    <name type="scientific">marine sediment metagenome</name>
    <dbReference type="NCBI Taxonomy" id="412755"/>
    <lineage>
        <taxon>unclassified sequences</taxon>
        <taxon>metagenomes</taxon>
        <taxon>ecological metagenomes</taxon>
    </lineage>
</organism>
<dbReference type="InterPro" id="IPR006680">
    <property type="entry name" value="Amidohydro-rel"/>
</dbReference>
<feature type="domain" description="Amidohydrolase-related" evidence="2">
    <location>
        <begin position="71"/>
        <end position="269"/>
    </location>
</feature>
<dbReference type="InterPro" id="IPR032466">
    <property type="entry name" value="Metal_Hydrolase"/>
</dbReference>
<dbReference type="Pfam" id="PF04909">
    <property type="entry name" value="Amidohydro_2"/>
    <property type="match status" value="1"/>
</dbReference>
<comment type="caution">
    <text evidence="3">The sequence shown here is derived from an EMBL/GenBank/DDBJ whole genome shotgun (WGS) entry which is preliminary data.</text>
</comment>
<dbReference type="AlphaFoldDB" id="A0A0F9RU13"/>
<dbReference type="CDD" id="cd01292">
    <property type="entry name" value="metallo-dependent_hydrolases"/>
    <property type="match status" value="1"/>
</dbReference>
<evidence type="ECO:0000256" key="1">
    <source>
        <dbReference type="ARBA" id="ARBA00023239"/>
    </source>
</evidence>
<dbReference type="PANTHER" id="PTHR21240:SF19">
    <property type="entry name" value="CATALYTIC_ HYDROLASE"/>
    <property type="match status" value="1"/>
</dbReference>
<accession>A0A0F9RU13</accession>
<gene>
    <name evidence="3" type="ORF">LCGC14_0554280</name>
</gene>
<keyword evidence="1" id="KW-0456">Lyase</keyword>
<protein>
    <recommendedName>
        <fullName evidence="2">Amidohydrolase-related domain-containing protein</fullName>
    </recommendedName>
</protein>
<dbReference type="Gene3D" id="3.20.20.140">
    <property type="entry name" value="Metal-dependent hydrolases"/>
    <property type="match status" value="1"/>
</dbReference>